<dbReference type="EMBL" id="LR134289">
    <property type="protein sequence ID" value="VEE10129.1"/>
    <property type="molecule type" value="Genomic_DNA"/>
</dbReference>
<evidence type="ECO:0000256" key="2">
    <source>
        <dbReference type="SAM" id="SignalP"/>
    </source>
</evidence>
<sequence>MKTQLFSIALLVSSFTFAQNAAGLTIHDTRTINDLPSAYSNIVKAEFKFRDVVGVPGTGNYSGMLTIAPWSDNSGNKRHQLNFNDGGIFYRNGLFTNTQWGNWSKLLIQSSEGKVKIGNNDPDTNTAALLRIYDKDDVMMEVANSYGTFQIAKSGCNGCYGGTTGDTVLRNLGQTHNIIIAQPNNNNDGNSFVGFQDAYRGIWIKFLNNGIAKFDGKIHAKEIEVKANVWADYVFKKDYQLKSLEDVEKHITEKGHLPNIPAAQEILENGINVAEMNSKLLEKIEELTLYSIDQNKQIKHQAAQLKQLQDENKTLKVQSAKIEKLEQQVQQLLSTQK</sequence>
<feature type="signal peptide" evidence="2">
    <location>
        <begin position="1"/>
        <end position="18"/>
    </location>
</feature>
<proteinExistence type="predicted"/>
<dbReference type="STRING" id="525257.HMPREF0204_10667"/>
<gene>
    <name evidence="3" type="ORF">NCTC11432_03705</name>
</gene>
<dbReference type="GeneID" id="93019236"/>
<dbReference type="AlphaFoldDB" id="A0A448B6E6"/>
<feature type="coiled-coil region" evidence="1">
    <location>
        <begin position="291"/>
        <end position="335"/>
    </location>
</feature>
<evidence type="ECO:0000313" key="4">
    <source>
        <dbReference type="Proteomes" id="UP000279227"/>
    </source>
</evidence>
<evidence type="ECO:0008006" key="5">
    <source>
        <dbReference type="Google" id="ProtNLM"/>
    </source>
</evidence>
<dbReference type="KEGG" id="cgle:NCTC11432_03705"/>
<keyword evidence="2" id="KW-0732">Signal</keyword>
<dbReference type="RefSeq" id="WP_002983006.1">
    <property type="nucleotide sequence ID" value="NZ_CP068486.1"/>
</dbReference>
<reference evidence="3 4" key="1">
    <citation type="submission" date="2018-12" db="EMBL/GenBank/DDBJ databases">
        <authorList>
            <consortium name="Pathogen Informatics"/>
        </authorList>
    </citation>
    <scope>NUCLEOTIDE SEQUENCE [LARGE SCALE GENOMIC DNA]</scope>
    <source>
        <strain evidence="3 4">NCTC11432</strain>
    </source>
</reference>
<evidence type="ECO:0000313" key="3">
    <source>
        <dbReference type="EMBL" id="VEE10129.1"/>
    </source>
</evidence>
<name>A0A448B6E6_CHRGE</name>
<evidence type="ECO:0000256" key="1">
    <source>
        <dbReference type="SAM" id="Coils"/>
    </source>
</evidence>
<feature type="chain" id="PRO_5019136139" description="Cell wall anchor protein" evidence="2">
    <location>
        <begin position="19"/>
        <end position="337"/>
    </location>
</feature>
<protein>
    <recommendedName>
        <fullName evidence="5">Cell wall anchor protein</fullName>
    </recommendedName>
</protein>
<keyword evidence="1" id="KW-0175">Coiled coil</keyword>
<dbReference type="Proteomes" id="UP000279227">
    <property type="component" value="Chromosome"/>
</dbReference>
<organism evidence="3 4">
    <name type="scientific">Chryseobacterium gleum</name>
    <name type="common">Flavobacterium gleum</name>
    <dbReference type="NCBI Taxonomy" id="250"/>
    <lineage>
        <taxon>Bacteria</taxon>
        <taxon>Pseudomonadati</taxon>
        <taxon>Bacteroidota</taxon>
        <taxon>Flavobacteriia</taxon>
        <taxon>Flavobacteriales</taxon>
        <taxon>Weeksellaceae</taxon>
        <taxon>Chryseobacterium group</taxon>
        <taxon>Chryseobacterium</taxon>
    </lineage>
</organism>
<accession>A0A448B6E6</accession>